<dbReference type="Gene3D" id="1.20.1050.10">
    <property type="match status" value="1"/>
</dbReference>
<evidence type="ECO:0000313" key="4">
    <source>
        <dbReference type="Proteomes" id="UP000245911"/>
    </source>
</evidence>
<dbReference type="InterPro" id="IPR010987">
    <property type="entry name" value="Glutathione-S-Trfase_C-like"/>
</dbReference>
<feature type="domain" description="GST N-terminal" evidence="1">
    <location>
        <begin position="1"/>
        <end position="82"/>
    </location>
</feature>
<evidence type="ECO:0000259" key="2">
    <source>
        <dbReference type="PROSITE" id="PS50405"/>
    </source>
</evidence>
<dbReference type="InterPro" id="IPR040079">
    <property type="entry name" value="Glutathione_S-Trfase"/>
</dbReference>
<dbReference type="Pfam" id="PF00043">
    <property type="entry name" value="GST_C"/>
    <property type="match status" value="1"/>
</dbReference>
<keyword evidence="4" id="KW-1185">Reference proteome</keyword>
<dbReference type="PROSITE" id="PS50404">
    <property type="entry name" value="GST_NTER"/>
    <property type="match status" value="1"/>
</dbReference>
<dbReference type="AlphaFoldDB" id="A0A2T8HTG7"/>
<dbReference type="SUPFAM" id="SSF52833">
    <property type="entry name" value="Thioredoxin-like"/>
    <property type="match status" value="1"/>
</dbReference>
<evidence type="ECO:0000259" key="1">
    <source>
        <dbReference type="PROSITE" id="PS50404"/>
    </source>
</evidence>
<dbReference type="CDD" id="cd03057">
    <property type="entry name" value="GST_N_Beta"/>
    <property type="match status" value="1"/>
</dbReference>
<dbReference type="InterPro" id="IPR004046">
    <property type="entry name" value="GST_C"/>
</dbReference>
<dbReference type="SUPFAM" id="SSF47616">
    <property type="entry name" value="GST C-terminal domain-like"/>
    <property type="match status" value="1"/>
</dbReference>
<dbReference type="OrthoDB" id="7583243at2"/>
<dbReference type="SFLD" id="SFLDG00358">
    <property type="entry name" value="Main_(cytGST)"/>
    <property type="match status" value="1"/>
</dbReference>
<dbReference type="PANTHER" id="PTHR44051:SF8">
    <property type="entry name" value="GLUTATHIONE S-TRANSFERASE GSTA"/>
    <property type="match status" value="1"/>
</dbReference>
<dbReference type="InterPro" id="IPR036249">
    <property type="entry name" value="Thioredoxin-like_sf"/>
</dbReference>
<dbReference type="Gene3D" id="3.40.30.10">
    <property type="entry name" value="Glutaredoxin"/>
    <property type="match status" value="1"/>
</dbReference>
<dbReference type="Proteomes" id="UP000245911">
    <property type="component" value="Unassembled WGS sequence"/>
</dbReference>
<feature type="domain" description="GST C-terminal" evidence="2">
    <location>
        <begin position="89"/>
        <end position="212"/>
    </location>
</feature>
<dbReference type="RefSeq" id="WP_116558533.1">
    <property type="nucleotide sequence ID" value="NZ_QDKM01000004.1"/>
</dbReference>
<protein>
    <submittedName>
        <fullName evidence="3">Glutathione S-transferase family protein</fullName>
    </submittedName>
</protein>
<sequence>MPKLTLYVAPGSCARVPTIALEEIGVPFATELVRFKAQQHKSEAYRALNPKGKVPVLVVDSTPLTENVAILSWLNSRFPDAALLPPVETPFAQAQQLSDLAFVSSTLHPIVTRIRVPYLFGSTPEIQADVREKGMTAMQPFAQLLEERFDKGRWWYGESWSIVDAYLYWVWWRIVGAGFPVECFPRLQDFAQRIERRPSVMRALAREADQEQMLNDEGLSLNLT</sequence>
<organism evidence="3 4">
    <name type="scientific">Pararhodobacter oceanensis</name>
    <dbReference type="NCBI Taxonomy" id="2172121"/>
    <lineage>
        <taxon>Bacteria</taxon>
        <taxon>Pseudomonadati</taxon>
        <taxon>Pseudomonadota</taxon>
        <taxon>Alphaproteobacteria</taxon>
        <taxon>Rhodobacterales</taxon>
        <taxon>Paracoccaceae</taxon>
        <taxon>Pararhodobacter</taxon>
    </lineage>
</organism>
<dbReference type="PANTHER" id="PTHR44051">
    <property type="entry name" value="GLUTATHIONE S-TRANSFERASE-RELATED"/>
    <property type="match status" value="1"/>
</dbReference>
<keyword evidence="3" id="KW-0808">Transferase</keyword>
<accession>A0A2T8HTG7</accession>
<dbReference type="GO" id="GO:0016740">
    <property type="term" value="F:transferase activity"/>
    <property type="evidence" value="ECO:0007669"/>
    <property type="project" value="UniProtKB-KW"/>
</dbReference>
<proteinExistence type="predicted"/>
<dbReference type="EMBL" id="QDKM01000004">
    <property type="protein sequence ID" value="PVH28696.1"/>
    <property type="molecule type" value="Genomic_DNA"/>
</dbReference>
<dbReference type="SFLD" id="SFLDS00019">
    <property type="entry name" value="Glutathione_Transferase_(cytos"/>
    <property type="match status" value="1"/>
</dbReference>
<dbReference type="InterPro" id="IPR036282">
    <property type="entry name" value="Glutathione-S-Trfase_C_sf"/>
</dbReference>
<evidence type="ECO:0000313" key="3">
    <source>
        <dbReference type="EMBL" id="PVH28696.1"/>
    </source>
</evidence>
<name>A0A2T8HTG7_9RHOB</name>
<comment type="caution">
    <text evidence="3">The sequence shown here is derived from an EMBL/GenBank/DDBJ whole genome shotgun (WGS) entry which is preliminary data.</text>
</comment>
<reference evidence="3 4" key="1">
    <citation type="submission" date="2018-04" db="EMBL/GenBank/DDBJ databases">
        <title>Pararhodobacter oceanense sp. nov., isolated from marine intertidal sediment.</title>
        <authorList>
            <person name="Wang X.-L."/>
            <person name="Du Z.-J."/>
        </authorList>
    </citation>
    <scope>NUCLEOTIDE SEQUENCE [LARGE SCALE GENOMIC DNA]</scope>
    <source>
        <strain evidence="3 4">AM505</strain>
    </source>
</reference>
<dbReference type="PROSITE" id="PS50405">
    <property type="entry name" value="GST_CTER"/>
    <property type="match status" value="1"/>
</dbReference>
<dbReference type="Pfam" id="PF13409">
    <property type="entry name" value="GST_N_2"/>
    <property type="match status" value="1"/>
</dbReference>
<dbReference type="SFLD" id="SFLDG01150">
    <property type="entry name" value="Main.1:_Beta-like"/>
    <property type="match status" value="1"/>
</dbReference>
<dbReference type="InterPro" id="IPR004045">
    <property type="entry name" value="Glutathione_S-Trfase_N"/>
</dbReference>
<gene>
    <name evidence="3" type="ORF">DDE20_10935</name>
</gene>